<dbReference type="EMBL" id="SWCI01000001">
    <property type="protein sequence ID" value="TKB51384.1"/>
    <property type="molecule type" value="Genomic_DNA"/>
</dbReference>
<dbReference type="PANTHER" id="PTHR38602:SF1">
    <property type="entry name" value="INNER MEMBRANE PROTEIN"/>
    <property type="match status" value="1"/>
</dbReference>
<keyword evidence="1" id="KW-0812">Transmembrane</keyword>
<proteinExistence type="predicted"/>
<keyword evidence="1" id="KW-0472">Membrane</keyword>
<accession>A0A4U1BKP6</accession>
<dbReference type="Proteomes" id="UP000305674">
    <property type="component" value="Unassembled WGS sequence"/>
</dbReference>
<organism evidence="2 3">
    <name type="scientific">Ferrimonas sediminicola</name>
    <dbReference type="NCBI Taxonomy" id="2569538"/>
    <lineage>
        <taxon>Bacteria</taxon>
        <taxon>Pseudomonadati</taxon>
        <taxon>Pseudomonadota</taxon>
        <taxon>Gammaproteobacteria</taxon>
        <taxon>Alteromonadales</taxon>
        <taxon>Ferrimonadaceae</taxon>
        <taxon>Ferrimonas</taxon>
    </lineage>
</organism>
<dbReference type="OrthoDB" id="9182237at2"/>
<comment type="caution">
    <text evidence="2">The sequence shown here is derived from an EMBL/GenBank/DDBJ whole genome shotgun (WGS) entry which is preliminary data.</text>
</comment>
<keyword evidence="3" id="KW-1185">Reference proteome</keyword>
<dbReference type="PANTHER" id="PTHR38602">
    <property type="entry name" value="INNER MEMBRANE PROTEIN-RELATED"/>
    <property type="match status" value="1"/>
</dbReference>
<reference evidence="2 3" key="1">
    <citation type="submission" date="2019-04" db="EMBL/GenBank/DDBJ databases">
        <authorList>
            <person name="Hwang J.C."/>
        </authorList>
    </citation>
    <scope>NUCLEOTIDE SEQUENCE [LARGE SCALE GENOMIC DNA]</scope>
    <source>
        <strain evidence="2 3">IMCC35001</strain>
    </source>
</reference>
<evidence type="ECO:0000313" key="3">
    <source>
        <dbReference type="Proteomes" id="UP000305674"/>
    </source>
</evidence>
<dbReference type="AlphaFoldDB" id="A0A4U1BKP6"/>
<feature type="transmembrane region" description="Helical" evidence="1">
    <location>
        <begin position="42"/>
        <end position="60"/>
    </location>
</feature>
<sequence>MSESWLIALGLLLLMEGIGPALFPRQWRAAVSELSRQPDAMLRRIGGALVTAGAVIMYIFSR</sequence>
<dbReference type="Pfam" id="PF09838">
    <property type="entry name" value="DUF2065"/>
    <property type="match status" value="1"/>
</dbReference>
<dbReference type="InterPro" id="IPR019201">
    <property type="entry name" value="DUF2065"/>
</dbReference>
<keyword evidence="1" id="KW-1133">Transmembrane helix</keyword>
<evidence type="ECO:0000313" key="2">
    <source>
        <dbReference type="EMBL" id="TKB51384.1"/>
    </source>
</evidence>
<name>A0A4U1BKP6_9GAMM</name>
<dbReference type="RefSeq" id="WP_136850892.1">
    <property type="nucleotide sequence ID" value="NZ_SWCI01000001.1"/>
</dbReference>
<protein>
    <submittedName>
        <fullName evidence="2">DUF2065 family protein</fullName>
    </submittedName>
</protein>
<evidence type="ECO:0000256" key="1">
    <source>
        <dbReference type="SAM" id="Phobius"/>
    </source>
</evidence>
<gene>
    <name evidence="2" type="ORF">FCL40_02190</name>
</gene>